<sequence>MFERQIRTEIVAVLPANTTTADYGYGPFRQHDKLFPEIPGIVVSSPLWDYNPRKKQFRLCWSGYESSRPDWDSPSICDKSRRDTSALARGLTWIPQNSWEGPVDNLVTLSEYDNRGHAFYKYITVAKLDDGTIMMDFDILGQGGEGLPFEFRDISSEQNPGTKTMAVAGLQSWLYWGRRTTEWERKTFYVCDHPDYGRSVFLANPYTLTTNKRAWGTIPCQVCNLQAQYWFEDKRQRFVRPLAERINNLGRRDYEDPLNVSNNFYRVTHRNIPRRVRFVDEDGELEPRWTPRELADRVASEQRGVEYVRPYILLRRQRRRAAQMAAMQVAAVEEQTGVTMDTLTNVDAQSSEQPERRRQRQSDALFEELIRTIDNPDDTNEAHMVQVPLDDDDGRAEGDLVVVDVDAQRNALDSTLNSLLGTGNLIVLLGLMRSRNASLDLGDIHADVLRDLQLRLGNEIGGSDQPGRQRQIGQIQEVAENSEDGLDDAAGNSEVGLDDAAENINSNVDSNDGAADQEDPAEPVEAGVASGVNARPSKSTGQRCGNIRPEQRDFREPVEVDFAGSG</sequence>
<organism evidence="2 3">
    <name type="scientific">Orbilia oligospora</name>
    <name type="common">Nematode-trapping fungus</name>
    <name type="synonym">Arthrobotrys oligospora</name>
    <dbReference type="NCBI Taxonomy" id="2813651"/>
    <lineage>
        <taxon>Eukaryota</taxon>
        <taxon>Fungi</taxon>
        <taxon>Dikarya</taxon>
        <taxon>Ascomycota</taxon>
        <taxon>Pezizomycotina</taxon>
        <taxon>Orbiliomycetes</taxon>
        <taxon>Orbiliales</taxon>
        <taxon>Orbiliaceae</taxon>
        <taxon>Orbilia</taxon>
    </lineage>
</organism>
<dbReference type="AlphaFoldDB" id="A0A8H2DS27"/>
<comment type="caution">
    <text evidence="2">The sequence shown here is derived from an EMBL/GenBank/DDBJ whole genome shotgun (WGS) entry which is preliminary data.</text>
</comment>
<proteinExistence type="predicted"/>
<evidence type="ECO:0000313" key="3">
    <source>
        <dbReference type="Proteomes" id="UP000297595"/>
    </source>
</evidence>
<feature type="region of interest" description="Disordered" evidence="1">
    <location>
        <begin position="499"/>
        <end position="566"/>
    </location>
</feature>
<reference evidence="2 3" key="1">
    <citation type="submission" date="2019-03" db="EMBL/GenBank/DDBJ databases">
        <title>Nematode-trapping fungi genome.</title>
        <authorList>
            <person name="Vidal-Diez De Ulzurrun G."/>
        </authorList>
    </citation>
    <scope>NUCLEOTIDE SEQUENCE [LARGE SCALE GENOMIC DNA]</scope>
    <source>
        <strain evidence="2 3">TWF154</strain>
    </source>
</reference>
<gene>
    <name evidence="2" type="ORF">EYR41_010654</name>
</gene>
<protein>
    <submittedName>
        <fullName evidence="2">Uncharacterized protein</fullName>
    </submittedName>
</protein>
<dbReference type="Proteomes" id="UP000297595">
    <property type="component" value="Unassembled WGS sequence"/>
</dbReference>
<dbReference type="EMBL" id="SOZJ01000007">
    <property type="protein sequence ID" value="TGJ64609.1"/>
    <property type="molecule type" value="Genomic_DNA"/>
</dbReference>
<name>A0A8H2DS27_ORBOL</name>
<accession>A0A8H2DS27</accession>
<evidence type="ECO:0000313" key="2">
    <source>
        <dbReference type="EMBL" id="TGJ64609.1"/>
    </source>
</evidence>
<evidence type="ECO:0000256" key="1">
    <source>
        <dbReference type="SAM" id="MobiDB-lite"/>
    </source>
</evidence>
<feature type="compositionally biased region" description="Basic and acidic residues" evidence="1">
    <location>
        <begin position="549"/>
        <end position="558"/>
    </location>
</feature>